<dbReference type="InterPro" id="IPR026444">
    <property type="entry name" value="Secre_tail"/>
</dbReference>
<dbReference type="Pfam" id="PF00041">
    <property type="entry name" value="fn3"/>
    <property type="match status" value="1"/>
</dbReference>
<dbReference type="Pfam" id="PF19081">
    <property type="entry name" value="Ig_7"/>
    <property type="match status" value="1"/>
</dbReference>
<dbReference type="RefSeq" id="WP_283422462.1">
    <property type="nucleotide sequence ID" value="NZ_FXTZ01000007.1"/>
</dbReference>
<dbReference type="Gene3D" id="2.60.40.10">
    <property type="entry name" value="Immunoglobulins"/>
    <property type="match status" value="1"/>
</dbReference>
<feature type="compositionally biased region" description="Polar residues" evidence="2">
    <location>
        <begin position="291"/>
        <end position="306"/>
    </location>
</feature>
<sequence length="742" mass="77082">MRKLYTSPWQWCRGLQKTGVVALALFGAVQGMNAQVSNYTFAQATGTFNSIATSGTVVSGSEATTSTSNDTTGWTVAIPFNFNFNGTDYTSIYVNSNGGATFGTTNTGSSLISSSTGYSGAISVMNRDLWGVFITSGVTTSGSDIITNVASFNGIEIGKQLNNVNGIPATATVTAFDEVAGTITMSAPATSSSSSAVVRYGSGKVLTTVEGTAPNRVFVIEWIGYNDYSTAVTGSNHLNFQLRLDETTNRISTVYGPSYNINTTARTNQVGLRGASNADFNNRSGAAGSPWDSTTAGTANNASVSRDNTNFPASGLTFIWSPPTCFAPTALTVPTATITPNGAVASWTAPSAVPGNGYEVYYSTSNTAPTSTTVLDTTNSVTSTTASAPITGLLPSTTYYVWVRSACSGSDKSVWTSVASFVTACQPPAILSVNGATICGASGSATISATADSGAIITWYDAPNGGNELSTGSSYTTPVISANTTYYASAQTPGASGQVGPAAPSSLGTISSSNYAIGTYYQIFDVITPTTLVSIDVFPVSSVAIGTSSAIEIRDNSGATLTSVPYTVSVNDGVTPQTVVLNYPLAVGTGYRIGQGVGINLNRNTSGATYPFTSSAINVTGSNFSSGPNYWYYIYNWQFSSSCESARQPVNVIVNSSCLGTSETSALKDSIKVYPNPFAEVLNISEVENVKSISITDLAGRLLKTIEKPSSTINLSDLKSGMYLITLYLKDGTQKTVKSIKK</sequence>
<feature type="region of interest" description="Disordered" evidence="2">
    <location>
        <begin position="274"/>
        <end position="306"/>
    </location>
</feature>
<dbReference type="SMART" id="SM00060">
    <property type="entry name" value="FN3"/>
    <property type="match status" value="1"/>
</dbReference>
<keyword evidence="1" id="KW-0732">Signal</keyword>
<accession>A0ABY1P4X2</accession>
<dbReference type="SUPFAM" id="SSF49265">
    <property type="entry name" value="Fibronectin type III"/>
    <property type="match status" value="1"/>
</dbReference>
<dbReference type="CDD" id="cd00063">
    <property type="entry name" value="FN3"/>
    <property type="match status" value="1"/>
</dbReference>
<evidence type="ECO:0000259" key="3">
    <source>
        <dbReference type="PROSITE" id="PS50853"/>
    </source>
</evidence>
<dbReference type="PROSITE" id="PS50853">
    <property type="entry name" value="FN3"/>
    <property type="match status" value="1"/>
</dbReference>
<proteinExistence type="predicted"/>
<comment type="caution">
    <text evidence="4">The sequence shown here is derived from an EMBL/GenBank/DDBJ whole genome shotgun (WGS) entry which is preliminary data.</text>
</comment>
<reference evidence="4 5" key="1">
    <citation type="submission" date="2017-05" db="EMBL/GenBank/DDBJ databases">
        <authorList>
            <person name="Varghese N."/>
            <person name="Submissions S."/>
        </authorList>
    </citation>
    <scope>NUCLEOTIDE SEQUENCE [LARGE SCALE GENOMIC DNA]</scope>
    <source>
        <strain evidence="4 5">DSM 28214</strain>
    </source>
</reference>
<dbReference type="InterPro" id="IPR003961">
    <property type="entry name" value="FN3_dom"/>
</dbReference>
<evidence type="ECO:0000256" key="1">
    <source>
        <dbReference type="ARBA" id="ARBA00022729"/>
    </source>
</evidence>
<evidence type="ECO:0000313" key="5">
    <source>
        <dbReference type="Proteomes" id="UP001157960"/>
    </source>
</evidence>
<protein>
    <submittedName>
        <fullName evidence="4">Por secretion system C-terminal sorting domain-containing protein</fullName>
    </submittedName>
</protein>
<name>A0ABY1P4X2_9FLAO</name>
<dbReference type="Pfam" id="PF18962">
    <property type="entry name" value="Por_Secre_tail"/>
    <property type="match status" value="1"/>
</dbReference>
<evidence type="ECO:0000313" key="4">
    <source>
        <dbReference type="EMBL" id="SMP24108.1"/>
    </source>
</evidence>
<dbReference type="InterPro" id="IPR013783">
    <property type="entry name" value="Ig-like_fold"/>
</dbReference>
<keyword evidence="5" id="KW-1185">Reference proteome</keyword>
<dbReference type="InterPro" id="IPR044023">
    <property type="entry name" value="Ig_7"/>
</dbReference>
<gene>
    <name evidence="4" type="ORF">SAMN06264346_107198</name>
</gene>
<dbReference type="Proteomes" id="UP001157960">
    <property type="component" value="Unassembled WGS sequence"/>
</dbReference>
<dbReference type="EMBL" id="FXTZ01000007">
    <property type="protein sequence ID" value="SMP24108.1"/>
    <property type="molecule type" value="Genomic_DNA"/>
</dbReference>
<feature type="domain" description="Fibronectin type-III" evidence="3">
    <location>
        <begin position="327"/>
        <end position="428"/>
    </location>
</feature>
<evidence type="ECO:0000256" key="2">
    <source>
        <dbReference type="SAM" id="MobiDB-lite"/>
    </source>
</evidence>
<dbReference type="InterPro" id="IPR036116">
    <property type="entry name" value="FN3_sf"/>
</dbReference>
<dbReference type="NCBIfam" id="TIGR04183">
    <property type="entry name" value="Por_Secre_tail"/>
    <property type="match status" value="1"/>
</dbReference>
<organism evidence="4 5">
    <name type="scientific">Chryseobacterium profundimaris</name>
    <dbReference type="NCBI Taxonomy" id="1387275"/>
    <lineage>
        <taxon>Bacteria</taxon>
        <taxon>Pseudomonadati</taxon>
        <taxon>Bacteroidota</taxon>
        <taxon>Flavobacteriia</taxon>
        <taxon>Flavobacteriales</taxon>
        <taxon>Weeksellaceae</taxon>
        <taxon>Chryseobacterium group</taxon>
        <taxon>Chryseobacterium</taxon>
    </lineage>
</organism>